<dbReference type="Gene3D" id="3.40.50.300">
    <property type="entry name" value="P-loop containing nucleotide triphosphate hydrolases"/>
    <property type="match status" value="1"/>
</dbReference>
<reference evidence="7" key="1">
    <citation type="journal article" date="2011" name="Nature">
        <title>Genome sequence and analysis of the tuber crop potato.</title>
        <authorList>
            <consortium name="The Potato Genome Sequencing Consortium"/>
        </authorList>
    </citation>
    <scope>NUCLEOTIDE SEQUENCE [LARGE SCALE GENOMIC DNA]</scope>
    <source>
        <strain evidence="7">cv. DM1-3 516 R44</strain>
    </source>
</reference>
<keyword evidence="4" id="KW-1133">Transmembrane helix</keyword>
<evidence type="ECO:0000256" key="4">
    <source>
        <dbReference type="SAM" id="Phobius"/>
    </source>
</evidence>
<dbReference type="STRING" id="4113.M0ZUW3"/>
<dbReference type="AlphaFoldDB" id="M0ZUW3"/>
<evidence type="ECO:0000256" key="2">
    <source>
        <dbReference type="ARBA" id="ARBA00022801"/>
    </source>
</evidence>
<protein>
    <submittedName>
        <fullName evidence="6">DNA repair helicase rad5,16</fullName>
    </submittedName>
</protein>
<feature type="domain" description="Helicase ATP-binding" evidence="5">
    <location>
        <begin position="1"/>
        <end position="202"/>
    </location>
</feature>
<dbReference type="InterPro" id="IPR027417">
    <property type="entry name" value="P-loop_NTPase"/>
</dbReference>
<dbReference type="PaxDb" id="4113-PGSC0003DMT400008656"/>
<keyword evidence="4" id="KW-0812">Transmembrane</keyword>
<feature type="transmembrane region" description="Helical" evidence="4">
    <location>
        <begin position="246"/>
        <end position="263"/>
    </location>
</feature>
<keyword evidence="7" id="KW-1185">Reference proteome</keyword>
<dbReference type="InterPro" id="IPR000330">
    <property type="entry name" value="SNF2_N"/>
</dbReference>
<dbReference type="GO" id="GO:0005524">
    <property type="term" value="F:ATP binding"/>
    <property type="evidence" value="ECO:0007669"/>
    <property type="project" value="UniProtKB-KW"/>
</dbReference>
<dbReference type="GO" id="GO:0016787">
    <property type="term" value="F:hydrolase activity"/>
    <property type="evidence" value="ECO:0007669"/>
    <property type="project" value="UniProtKB-KW"/>
</dbReference>
<evidence type="ECO:0000259" key="5">
    <source>
        <dbReference type="SMART" id="SM00487"/>
    </source>
</evidence>
<dbReference type="Gene3D" id="3.40.50.10810">
    <property type="entry name" value="Tandem AAA-ATPase domain"/>
    <property type="match status" value="1"/>
</dbReference>
<dbReference type="EnsemblPlants" id="PGSC0003DMT400008656">
    <property type="protein sequence ID" value="PGSC0003DMT400008656"/>
    <property type="gene ID" value="PGSC0003DMG400003355"/>
</dbReference>
<reference evidence="6" key="2">
    <citation type="submission" date="2015-06" db="UniProtKB">
        <authorList>
            <consortium name="EnsemblPlants"/>
        </authorList>
    </citation>
    <scope>IDENTIFICATION</scope>
    <source>
        <strain evidence="6">DM1-3 516 R44</strain>
    </source>
</reference>
<dbReference type="GO" id="GO:0008094">
    <property type="term" value="F:ATP-dependent activity, acting on DNA"/>
    <property type="evidence" value="ECO:0000318"/>
    <property type="project" value="GO_Central"/>
</dbReference>
<dbReference type="InParanoid" id="M0ZUW3"/>
<dbReference type="GO" id="GO:0005634">
    <property type="term" value="C:nucleus"/>
    <property type="evidence" value="ECO:0000318"/>
    <property type="project" value="GO_Central"/>
</dbReference>
<dbReference type="GO" id="GO:0006289">
    <property type="term" value="P:nucleotide-excision repair"/>
    <property type="evidence" value="ECO:0000318"/>
    <property type="project" value="GO_Central"/>
</dbReference>
<evidence type="ECO:0000256" key="3">
    <source>
        <dbReference type="ARBA" id="ARBA00022840"/>
    </source>
</evidence>
<keyword evidence="1" id="KW-0547">Nucleotide-binding</keyword>
<dbReference type="InterPro" id="IPR014001">
    <property type="entry name" value="Helicase_ATP-bd"/>
</dbReference>
<dbReference type="eggNOG" id="KOG1002">
    <property type="taxonomic scope" value="Eukaryota"/>
</dbReference>
<evidence type="ECO:0000256" key="1">
    <source>
        <dbReference type="ARBA" id="ARBA00022741"/>
    </source>
</evidence>
<dbReference type="InterPro" id="IPR050628">
    <property type="entry name" value="SNF2_RAD54_helicase_TF"/>
</dbReference>
<feature type="transmembrane region" description="Helical" evidence="4">
    <location>
        <begin position="61"/>
        <end position="82"/>
    </location>
</feature>
<dbReference type="SMART" id="SM00487">
    <property type="entry name" value="DEXDc"/>
    <property type="match status" value="1"/>
</dbReference>
<dbReference type="Gramene" id="PGSC0003DMT400008656">
    <property type="protein sequence ID" value="PGSC0003DMT400008656"/>
    <property type="gene ID" value="PGSC0003DMG400003355"/>
</dbReference>
<dbReference type="PANTHER" id="PTHR45626:SF30">
    <property type="entry name" value="HELICASE ATP-BINDING DOMAIN-CONTAINING PROTEIN"/>
    <property type="match status" value="1"/>
</dbReference>
<keyword evidence="3" id="KW-0067">ATP-binding</keyword>
<proteinExistence type="predicted"/>
<organism evidence="6 7">
    <name type="scientific">Solanum tuberosum</name>
    <name type="common">Potato</name>
    <dbReference type="NCBI Taxonomy" id="4113"/>
    <lineage>
        <taxon>Eukaryota</taxon>
        <taxon>Viridiplantae</taxon>
        <taxon>Streptophyta</taxon>
        <taxon>Embryophyta</taxon>
        <taxon>Tracheophyta</taxon>
        <taxon>Spermatophyta</taxon>
        <taxon>Magnoliopsida</taxon>
        <taxon>eudicotyledons</taxon>
        <taxon>Gunneridae</taxon>
        <taxon>Pentapetalae</taxon>
        <taxon>asterids</taxon>
        <taxon>lamiids</taxon>
        <taxon>Solanales</taxon>
        <taxon>Solanaceae</taxon>
        <taxon>Solanoideae</taxon>
        <taxon>Solaneae</taxon>
        <taxon>Solanum</taxon>
    </lineage>
</organism>
<dbReference type="SUPFAM" id="SSF52540">
    <property type="entry name" value="P-loop containing nucleoside triphosphate hydrolases"/>
    <property type="match status" value="2"/>
</dbReference>
<dbReference type="HOGENOM" id="CLU_938134_0_0_1"/>
<keyword evidence="2" id="KW-0378">Hydrolase</keyword>
<evidence type="ECO:0000313" key="6">
    <source>
        <dbReference type="EnsemblPlants" id="PGSC0003DMT400008656"/>
    </source>
</evidence>
<dbReference type="PANTHER" id="PTHR45626">
    <property type="entry name" value="TRANSCRIPTION TERMINATION FACTOR 2-RELATED"/>
    <property type="match status" value="1"/>
</dbReference>
<dbReference type="Proteomes" id="UP000011115">
    <property type="component" value="Unassembled WGS sequence"/>
</dbReference>
<dbReference type="InterPro" id="IPR038718">
    <property type="entry name" value="SNF2-like_sf"/>
</dbReference>
<keyword evidence="4" id="KW-0472">Membrane</keyword>
<dbReference type="Pfam" id="PF00176">
    <property type="entry name" value="SNF2-rel_dom"/>
    <property type="match status" value="1"/>
</dbReference>
<name>M0ZUW3_SOLTU</name>
<accession>M0ZUW3</accession>
<evidence type="ECO:0000313" key="7">
    <source>
        <dbReference type="Proteomes" id="UP000011115"/>
    </source>
</evidence>
<sequence length="297" mass="34061">MLQYQKEWLAWALKQESIAKGGILGDDMGMGKTVQAISLVLAKREIGLAISHSSLLSPAPYILPTVKGTLVICLVVAVIQWINEIDRFTTKGSNTILVYHGANREKNIGRFVEYDFVITTYSTLETEYRKNITILHYINWNCIIFYEITLREDCFDVKEEDCYRSLWDESRELLNISSSLPCGILSSSALARSGRTTNVVYVEQPCGLCHNPVEDPIVFLMDPWWNAVVERQAQDRIHQIKQYKPIRYLILIFIISMVVRFVIENTIEERILDLQEKKKLLFEGMVGGASEALECWN</sequence>